<dbReference type="NCBIfam" id="NF033516">
    <property type="entry name" value="transpos_IS3"/>
    <property type="match status" value="1"/>
</dbReference>
<dbReference type="PANTHER" id="PTHR46889">
    <property type="entry name" value="TRANSPOSASE INSF FOR INSERTION SEQUENCE IS3B-RELATED"/>
    <property type="match status" value="1"/>
</dbReference>
<dbReference type="SUPFAM" id="SSF53098">
    <property type="entry name" value="Ribonuclease H-like"/>
    <property type="match status" value="1"/>
</dbReference>
<comment type="caution">
    <text evidence="2">The sequence shown here is derived from an EMBL/GenBank/DDBJ whole genome shotgun (WGS) entry which is preliminary data.</text>
</comment>
<dbReference type="InterPro" id="IPR050900">
    <property type="entry name" value="Transposase_IS3/IS150/IS904"/>
</dbReference>
<dbReference type="Pfam" id="PF00665">
    <property type="entry name" value="rve"/>
    <property type="match status" value="1"/>
</dbReference>
<dbReference type="Pfam" id="PF13333">
    <property type="entry name" value="rve_2"/>
    <property type="match status" value="1"/>
</dbReference>
<gene>
    <name evidence="2" type="ORF">MAF45_00850</name>
</gene>
<dbReference type="PROSITE" id="PS50994">
    <property type="entry name" value="INTEGRASE"/>
    <property type="match status" value="1"/>
</dbReference>
<reference evidence="2 3" key="1">
    <citation type="submission" date="2022-02" db="EMBL/GenBank/DDBJ databases">
        <title>Mesosutterella porci, a novel member of the family Sutterellaceae from pig feces.</title>
        <authorList>
            <person name="Wylensek D."/>
            <person name="Clavel T."/>
        </authorList>
    </citation>
    <scope>NUCLEOTIDE SEQUENCE [LARGE SCALE GENOMIC DNA]</scope>
    <source>
        <strain evidence="3">oilRF-744-wt-GAM-9</strain>
    </source>
</reference>
<dbReference type="Proteomes" id="UP001297600">
    <property type="component" value="Unassembled WGS sequence"/>
</dbReference>
<sequence length="296" mass="33946">MKAIDELRRNYPLALLCRLAGFSVKTFYYQKKLAAGPDKYATAKQGILETWKCHRSCYGYDRLTHVLKAGTDLSLGRKTVYRLMKEMGIAGRTARRKYSSCKGDAHLRIPNELKRDFNPPTPYRSFVTDFSMFSVNGQWVYLSPIMDLYSREIVGLSCGTSQGLSLIKAMLDDFKRNMDARGVSLAGSMLHSDMGWQYQHSTYRCALARTGMRQSMSRKGNCLDKAIIEIFFGRLKVELFYGQERKFKTAQELIDALPDMIRWYNQERISKRTGWKTPAEYSAEYESARRMAGALG</sequence>
<dbReference type="InterPro" id="IPR001584">
    <property type="entry name" value="Integrase_cat-core"/>
</dbReference>
<dbReference type="InterPro" id="IPR012337">
    <property type="entry name" value="RNaseH-like_sf"/>
</dbReference>
<accession>A0ABS9MN11</accession>
<evidence type="ECO:0000313" key="3">
    <source>
        <dbReference type="Proteomes" id="UP001297600"/>
    </source>
</evidence>
<dbReference type="Pfam" id="PF13276">
    <property type="entry name" value="HTH_21"/>
    <property type="match status" value="1"/>
</dbReference>
<keyword evidence="3" id="KW-1185">Reference proteome</keyword>
<protein>
    <submittedName>
        <fullName evidence="2">IS3 family transposase</fullName>
    </submittedName>
</protein>
<evidence type="ECO:0000259" key="1">
    <source>
        <dbReference type="PROSITE" id="PS50994"/>
    </source>
</evidence>
<dbReference type="InterPro" id="IPR036397">
    <property type="entry name" value="RNaseH_sf"/>
</dbReference>
<dbReference type="PANTHER" id="PTHR46889:SF4">
    <property type="entry name" value="TRANSPOSASE INSO FOR INSERTION SEQUENCE ELEMENT IS911B-RELATED"/>
    <property type="match status" value="1"/>
</dbReference>
<dbReference type="EMBL" id="JAKNCT010000001">
    <property type="protein sequence ID" value="MCG5030005.1"/>
    <property type="molecule type" value="Genomic_DNA"/>
</dbReference>
<name>A0ABS9MN11_9BURK</name>
<feature type="domain" description="Integrase catalytic" evidence="1">
    <location>
        <begin position="118"/>
        <end position="286"/>
    </location>
</feature>
<organism evidence="2 3">
    <name type="scientific">Mesosutterella porci</name>
    <dbReference type="NCBI Taxonomy" id="2915351"/>
    <lineage>
        <taxon>Bacteria</taxon>
        <taxon>Pseudomonadati</taxon>
        <taxon>Pseudomonadota</taxon>
        <taxon>Betaproteobacteria</taxon>
        <taxon>Burkholderiales</taxon>
        <taxon>Sutterellaceae</taxon>
        <taxon>Mesosutterella</taxon>
    </lineage>
</organism>
<evidence type="ECO:0000313" key="2">
    <source>
        <dbReference type="EMBL" id="MCG5030005.1"/>
    </source>
</evidence>
<proteinExistence type="predicted"/>
<dbReference type="RefSeq" id="WP_237977661.1">
    <property type="nucleotide sequence ID" value="NZ_JAKNCT010000001.1"/>
</dbReference>
<dbReference type="InterPro" id="IPR048020">
    <property type="entry name" value="Transpos_IS3"/>
</dbReference>
<dbReference type="Gene3D" id="3.30.420.10">
    <property type="entry name" value="Ribonuclease H-like superfamily/Ribonuclease H"/>
    <property type="match status" value="1"/>
</dbReference>
<dbReference type="InterPro" id="IPR025948">
    <property type="entry name" value="HTH-like_dom"/>
</dbReference>